<sequence>MGTAVETKRVMTEPGADALKPLQDQHMAPVSAPDLADYLNDRSFDDLWTAYERDGYVIVENILSGADVDKIRRALQPHFTKTGRNDFEGFRSHRVYALVDKDPDVFGALAMHPLAMAFVEREFGRSCLLSAMLAIQLLPDETVQDWHFDDEQIMVPRPRPAYGVSTFWAIDDMTDENGATELIPGSHLWGPDMPRPSRVETDVVKAIMPSGSLMIAKGTLFHRGGANRTDKPRLIITPQYCPGWARPLENMLLSVSKDKAAHLPKRVRELLGYNIHAAFMGYVDGQHPDRVLGLGKDAE</sequence>
<gene>
    <name evidence="2" type="ORF">GCM10007853_18140</name>
</gene>
<keyword evidence="3" id="KW-1185">Reference proteome</keyword>
<comment type="cofactor">
    <cofactor evidence="1">
        <name>Fe(2+)</name>
        <dbReference type="ChEBI" id="CHEBI:29033"/>
    </cofactor>
</comment>
<dbReference type="EMBL" id="BSNK01000002">
    <property type="protein sequence ID" value="GLQ23940.1"/>
    <property type="molecule type" value="Genomic_DNA"/>
</dbReference>
<reference evidence="2" key="2">
    <citation type="submission" date="2023-01" db="EMBL/GenBank/DDBJ databases">
        <title>Draft genome sequence of Algimonas ampicilliniresistens strain NBRC 108219.</title>
        <authorList>
            <person name="Sun Q."/>
            <person name="Mori K."/>
        </authorList>
    </citation>
    <scope>NUCLEOTIDE SEQUENCE</scope>
    <source>
        <strain evidence="2">NBRC 108219</strain>
    </source>
</reference>
<reference evidence="2" key="1">
    <citation type="journal article" date="2014" name="Int. J. Syst. Evol. Microbiol.">
        <title>Complete genome of a new Firmicutes species belonging to the dominant human colonic microbiota ('Ruminococcus bicirculans') reveals two chromosomes and a selective capacity to utilize plant glucans.</title>
        <authorList>
            <consortium name="NISC Comparative Sequencing Program"/>
            <person name="Wegmann U."/>
            <person name="Louis P."/>
            <person name="Goesmann A."/>
            <person name="Henrissat B."/>
            <person name="Duncan S.H."/>
            <person name="Flint H.J."/>
        </authorList>
    </citation>
    <scope>NUCLEOTIDE SEQUENCE</scope>
    <source>
        <strain evidence="2">NBRC 108219</strain>
    </source>
</reference>
<dbReference type="InterPro" id="IPR008775">
    <property type="entry name" value="Phytyl_CoA_dOase-like"/>
</dbReference>
<dbReference type="Gene3D" id="2.60.120.620">
    <property type="entry name" value="q2cbj1_9rhob like domain"/>
    <property type="match status" value="1"/>
</dbReference>
<comment type="caution">
    <text evidence="2">The sequence shown here is derived from an EMBL/GenBank/DDBJ whole genome shotgun (WGS) entry which is preliminary data.</text>
</comment>
<evidence type="ECO:0000313" key="3">
    <source>
        <dbReference type="Proteomes" id="UP001161391"/>
    </source>
</evidence>
<dbReference type="RefSeq" id="WP_284389867.1">
    <property type="nucleotide sequence ID" value="NZ_BSNK01000002.1"/>
</dbReference>
<organism evidence="2 3">
    <name type="scientific">Algimonas ampicilliniresistens</name>
    <dbReference type="NCBI Taxonomy" id="1298735"/>
    <lineage>
        <taxon>Bacteria</taxon>
        <taxon>Pseudomonadati</taxon>
        <taxon>Pseudomonadota</taxon>
        <taxon>Alphaproteobacteria</taxon>
        <taxon>Maricaulales</taxon>
        <taxon>Robiginitomaculaceae</taxon>
        <taxon>Algimonas</taxon>
    </lineage>
</organism>
<evidence type="ECO:0000313" key="2">
    <source>
        <dbReference type="EMBL" id="GLQ23940.1"/>
    </source>
</evidence>
<dbReference type="Pfam" id="PF05721">
    <property type="entry name" value="PhyH"/>
    <property type="match status" value="1"/>
</dbReference>
<proteinExistence type="predicted"/>
<dbReference type="PANTHER" id="PTHR20883">
    <property type="entry name" value="PHYTANOYL-COA DIOXYGENASE DOMAIN CONTAINING 1"/>
    <property type="match status" value="1"/>
</dbReference>
<accession>A0ABQ5V933</accession>
<protein>
    <recommendedName>
        <fullName evidence="4">Phytanoyl-CoA dioxygenase family protein</fullName>
    </recommendedName>
</protein>
<evidence type="ECO:0000256" key="1">
    <source>
        <dbReference type="ARBA" id="ARBA00001954"/>
    </source>
</evidence>
<dbReference type="PANTHER" id="PTHR20883:SF48">
    <property type="entry name" value="ECTOINE DIOXYGENASE"/>
    <property type="match status" value="1"/>
</dbReference>
<dbReference type="Proteomes" id="UP001161391">
    <property type="component" value="Unassembled WGS sequence"/>
</dbReference>
<evidence type="ECO:0008006" key="4">
    <source>
        <dbReference type="Google" id="ProtNLM"/>
    </source>
</evidence>
<name>A0ABQ5V933_9PROT</name>
<dbReference type="SUPFAM" id="SSF51197">
    <property type="entry name" value="Clavaminate synthase-like"/>
    <property type="match status" value="1"/>
</dbReference>